<evidence type="ECO:0000256" key="1">
    <source>
        <dbReference type="SAM" id="MobiDB-lite"/>
    </source>
</evidence>
<feature type="domain" description="Thiaminase-2/PQQC" evidence="2">
    <location>
        <begin position="24"/>
        <end position="217"/>
    </location>
</feature>
<accession>A0A7S4AH28</accession>
<dbReference type="Gene3D" id="1.20.910.10">
    <property type="entry name" value="Heme oxygenase-like"/>
    <property type="match status" value="1"/>
</dbReference>
<feature type="compositionally biased region" description="Polar residues" evidence="1">
    <location>
        <begin position="217"/>
        <end position="226"/>
    </location>
</feature>
<organism evidence="3">
    <name type="scientific">Pseudo-nitzschia australis</name>
    <dbReference type="NCBI Taxonomy" id="44445"/>
    <lineage>
        <taxon>Eukaryota</taxon>
        <taxon>Sar</taxon>
        <taxon>Stramenopiles</taxon>
        <taxon>Ochrophyta</taxon>
        <taxon>Bacillariophyta</taxon>
        <taxon>Bacillariophyceae</taxon>
        <taxon>Bacillariophycidae</taxon>
        <taxon>Bacillariales</taxon>
        <taxon>Bacillariaceae</taxon>
        <taxon>Pseudo-nitzschia</taxon>
    </lineage>
</organism>
<dbReference type="CDD" id="cd19365">
    <property type="entry name" value="TenA_C-like"/>
    <property type="match status" value="1"/>
</dbReference>
<feature type="region of interest" description="Disordered" evidence="1">
    <location>
        <begin position="217"/>
        <end position="245"/>
    </location>
</feature>
<dbReference type="AlphaFoldDB" id="A0A7S4AH28"/>
<evidence type="ECO:0000259" key="2">
    <source>
        <dbReference type="Pfam" id="PF03070"/>
    </source>
</evidence>
<dbReference type="EMBL" id="HBIX01010914">
    <property type="protein sequence ID" value="CAE0715473.1"/>
    <property type="molecule type" value="Transcribed_RNA"/>
</dbReference>
<sequence length="280" mass="32054">MSNSSTIVTAQTFWDGASSLIAKTEKHPFLVSMVDGTLEEDNFKYYVVQDALYLNDFADCLRRVAIKAPTVEDAARLVDFARGAEECELELHNSFFKQWNIDTNSNSNSGATGDVQDEAKQMPNCLLYTSYMKRVVANESYAQGLAVLLPCFWVYMHVGHVMLQLRKDLDASDNATTRKQRKPQYDAWIDMYAGDEFEKEVKDFIAMVNAECERLQKNTPTTTTSTVDKEEKESNYDGDNNDNDTTAQALKRMQHHFTMGCKLEHMFWDQASTMMQWPEF</sequence>
<dbReference type="PANTHER" id="PTHR43198">
    <property type="entry name" value="BIFUNCTIONAL TH2 PROTEIN"/>
    <property type="match status" value="1"/>
</dbReference>
<gene>
    <name evidence="3" type="ORF">PAUS00366_LOCUS8225</name>
</gene>
<dbReference type="PANTHER" id="PTHR43198:SF2">
    <property type="entry name" value="SI:CH1073-67J19.1-RELATED"/>
    <property type="match status" value="1"/>
</dbReference>
<evidence type="ECO:0000313" key="3">
    <source>
        <dbReference type="EMBL" id="CAE0715473.1"/>
    </source>
</evidence>
<dbReference type="GO" id="GO:0006772">
    <property type="term" value="P:thiamine metabolic process"/>
    <property type="evidence" value="ECO:0007669"/>
    <property type="project" value="UniProtKB-ARBA"/>
</dbReference>
<dbReference type="InterPro" id="IPR050967">
    <property type="entry name" value="Thiamine_Salvage_TenA"/>
</dbReference>
<dbReference type="Pfam" id="PF03070">
    <property type="entry name" value="TENA_THI-4"/>
    <property type="match status" value="1"/>
</dbReference>
<dbReference type="InterPro" id="IPR016084">
    <property type="entry name" value="Haem_Oase-like_multi-hlx"/>
</dbReference>
<dbReference type="SUPFAM" id="SSF48613">
    <property type="entry name" value="Heme oxygenase-like"/>
    <property type="match status" value="1"/>
</dbReference>
<protein>
    <recommendedName>
        <fullName evidence="2">Thiaminase-2/PQQC domain-containing protein</fullName>
    </recommendedName>
</protein>
<reference evidence="3" key="1">
    <citation type="submission" date="2021-01" db="EMBL/GenBank/DDBJ databases">
        <authorList>
            <person name="Corre E."/>
            <person name="Pelletier E."/>
            <person name="Niang G."/>
            <person name="Scheremetjew M."/>
            <person name="Finn R."/>
            <person name="Kale V."/>
            <person name="Holt S."/>
            <person name="Cochrane G."/>
            <person name="Meng A."/>
            <person name="Brown T."/>
            <person name="Cohen L."/>
        </authorList>
    </citation>
    <scope>NUCLEOTIDE SEQUENCE</scope>
    <source>
        <strain evidence="3">10249 10 AB</strain>
    </source>
</reference>
<proteinExistence type="predicted"/>
<dbReference type="InterPro" id="IPR004305">
    <property type="entry name" value="Thiaminase-2/PQQC"/>
</dbReference>
<name>A0A7S4AH28_9STRA</name>
<dbReference type="GO" id="GO:0005829">
    <property type="term" value="C:cytosol"/>
    <property type="evidence" value="ECO:0007669"/>
    <property type="project" value="TreeGrafter"/>
</dbReference>